<dbReference type="KEGG" id="rst:ATY39_02895"/>
<accession>A0A143H9R6</accession>
<sequence length="264" mass="30769">MFKKCLLAFVLLISSIGVLSTQGKIINANGAAKYKIIHSKLVYAKTEKVVKGYKSYKGKFYKNGILYNGRNNNVCYKKGVKKYDSLQENKDIENFIKHYNFGLVNNTYKDIENKLNDSIVKFQNEKLCNHFVQLHVMSKKVMIDNVVEVQINTNNIKRTVKISSMEFPRKKGETLKIYFNQENKDSYSNELEQYVFESNSIGMKELRRVASSQLPKMNIGDTKKLYKTDLYGSFLSYYYDWITIQKVSSSSFSYEYEVTERTDD</sequence>
<evidence type="ECO:0000256" key="1">
    <source>
        <dbReference type="SAM" id="SignalP"/>
    </source>
</evidence>
<keyword evidence="1" id="KW-0732">Signal</keyword>
<proteinExistence type="predicted"/>
<protein>
    <submittedName>
        <fullName evidence="2">Uncharacterized protein</fullName>
    </submittedName>
</protein>
<keyword evidence="3" id="KW-1185">Reference proteome</keyword>
<gene>
    <name evidence="2" type="ORF">ATY39_02895</name>
</gene>
<dbReference type="AlphaFoldDB" id="A0A143H9R6"/>
<organism evidence="2 3">
    <name type="scientific">Rummeliibacillus stabekisii</name>
    <dbReference type="NCBI Taxonomy" id="241244"/>
    <lineage>
        <taxon>Bacteria</taxon>
        <taxon>Bacillati</taxon>
        <taxon>Bacillota</taxon>
        <taxon>Bacilli</taxon>
        <taxon>Bacillales</taxon>
        <taxon>Caryophanaceae</taxon>
        <taxon>Rummeliibacillus</taxon>
    </lineage>
</organism>
<feature type="signal peptide" evidence="1">
    <location>
        <begin position="1"/>
        <end position="20"/>
    </location>
</feature>
<reference evidence="2 3" key="1">
    <citation type="journal article" date="2016" name="Genome Announc.">
        <title>Whole-Genome Sequence of Rummeliibacillus stabekisii Strain PP9 Isolated from Antarctic Soil.</title>
        <authorList>
            <person name="da Mota F.F."/>
            <person name="Vollu R.E."/>
            <person name="Jurelevicius D."/>
            <person name="Seldin L."/>
        </authorList>
    </citation>
    <scope>NUCLEOTIDE SEQUENCE [LARGE SCALE GENOMIC DNA]</scope>
    <source>
        <strain evidence="2 3">PP9</strain>
    </source>
</reference>
<evidence type="ECO:0000313" key="3">
    <source>
        <dbReference type="Proteomes" id="UP000076021"/>
    </source>
</evidence>
<dbReference type="Proteomes" id="UP000076021">
    <property type="component" value="Chromosome"/>
</dbReference>
<name>A0A143H9R6_9BACL</name>
<dbReference type="RefSeq" id="WP_066785566.1">
    <property type="nucleotide sequence ID" value="NZ_CP014806.1"/>
</dbReference>
<evidence type="ECO:0000313" key="2">
    <source>
        <dbReference type="EMBL" id="AMW98474.1"/>
    </source>
</evidence>
<dbReference type="EMBL" id="CP014806">
    <property type="protein sequence ID" value="AMW98474.1"/>
    <property type="molecule type" value="Genomic_DNA"/>
</dbReference>
<feature type="chain" id="PRO_5038872098" evidence="1">
    <location>
        <begin position="21"/>
        <end position="264"/>
    </location>
</feature>
<reference evidence="3" key="2">
    <citation type="submission" date="2016-03" db="EMBL/GenBank/DDBJ databases">
        <authorList>
            <person name="Ploux O."/>
        </authorList>
    </citation>
    <scope>NUCLEOTIDE SEQUENCE [LARGE SCALE GENOMIC DNA]</scope>
    <source>
        <strain evidence="3">PP9</strain>
    </source>
</reference>